<dbReference type="HOGENOM" id="CLU_089363_0_0_1"/>
<evidence type="ECO:0000313" key="3">
    <source>
        <dbReference type="Proteomes" id="UP000030151"/>
    </source>
</evidence>
<dbReference type="AlphaFoldDB" id="A0A0A1URI7"/>
<proteinExistence type="predicted"/>
<keyword evidence="1" id="KW-1133">Transmembrane helix</keyword>
<dbReference type="InterPro" id="IPR011051">
    <property type="entry name" value="RmlC_Cupin_sf"/>
</dbReference>
<protein>
    <recommendedName>
        <fullName evidence="4">Cupin, RmlC-type</fullName>
    </recommendedName>
</protein>
<dbReference type="Gene3D" id="2.60.120.10">
    <property type="entry name" value="Jelly Rolls"/>
    <property type="match status" value="1"/>
</dbReference>
<sequence>MLSFLRRGDVARTNSADNNPVMYEGGASSVLFHPPNSKSAMTHTIPPTSAENGTSIVQPPFHYHVYQAETFRVQSGTGHFFRGIDAGVWKVLSAEPGAESTATVGPCTYHRFENASKTEDLVVDIQLDPENYEGEQRFFRNFFGYLNDCKRANKTPSFFQLMVILHSADTPLALPLPSHRLGILVSRLFLIMVAFWGRWIMGYKSTYPEYYQPRKSI</sequence>
<keyword evidence="1" id="KW-0812">Transmembrane</keyword>
<evidence type="ECO:0008006" key="4">
    <source>
        <dbReference type="Google" id="ProtNLM"/>
    </source>
</evidence>
<dbReference type="CDD" id="cd02208">
    <property type="entry name" value="cupin_RmlC-like"/>
    <property type="match status" value="1"/>
</dbReference>
<comment type="caution">
    <text evidence="2">The sequence shown here is derived from an EMBL/GenBank/DDBJ whole genome shotgun (WGS) entry which is preliminary data.</text>
</comment>
<dbReference type="Proteomes" id="UP000030151">
    <property type="component" value="Unassembled WGS sequence"/>
</dbReference>
<evidence type="ECO:0000256" key="1">
    <source>
        <dbReference type="SAM" id="Phobius"/>
    </source>
</evidence>
<dbReference type="OrthoDB" id="9976870at2759"/>
<accession>A0A0A1URI7</accession>
<name>A0A0A1URI7_9HYPO</name>
<dbReference type="InterPro" id="IPR014710">
    <property type="entry name" value="RmlC-like_jellyroll"/>
</dbReference>
<dbReference type="SUPFAM" id="SSF51182">
    <property type="entry name" value="RmlC-like cupins"/>
    <property type="match status" value="1"/>
</dbReference>
<dbReference type="eggNOG" id="ENOG502SJU9">
    <property type="taxonomic scope" value="Eukaryota"/>
</dbReference>
<reference evidence="2 3" key="1">
    <citation type="submission" date="2014-02" db="EMBL/GenBank/DDBJ databases">
        <title>The genome sequence of the entomopathogenic fungus Metarhizium robertsii ARSEF 2575.</title>
        <authorList>
            <person name="Giuliano Garisto Donzelli B."/>
            <person name="Roe B.A."/>
            <person name="Macmil S.L."/>
            <person name="Krasnoff S.B."/>
            <person name="Gibson D.M."/>
        </authorList>
    </citation>
    <scope>NUCLEOTIDE SEQUENCE [LARGE SCALE GENOMIC DNA]</scope>
    <source>
        <strain evidence="2 3">ARSEF 2575</strain>
    </source>
</reference>
<keyword evidence="1" id="KW-0472">Membrane</keyword>
<feature type="transmembrane region" description="Helical" evidence="1">
    <location>
        <begin position="181"/>
        <end position="201"/>
    </location>
</feature>
<dbReference type="EMBL" id="JELW01000024">
    <property type="protein sequence ID" value="EXU98771.1"/>
    <property type="molecule type" value="Genomic_DNA"/>
</dbReference>
<gene>
    <name evidence="2" type="ORF">X797_008245</name>
</gene>
<organism evidence="2 3">
    <name type="scientific">Metarhizium robertsii</name>
    <dbReference type="NCBI Taxonomy" id="568076"/>
    <lineage>
        <taxon>Eukaryota</taxon>
        <taxon>Fungi</taxon>
        <taxon>Dikarya</taxon>
        <taxon>Ascomycota</taxon>
        <taxon>Pezizomycotina</taxon>
        <taxon>Sordariomycetes</taxon>
        <taxon>Hypocreomycetidae</taxon>
        <taxon>Hypocreales</taxon>
        <taxon>Clavicipitaceae</taxon>
        <taxon>Metarhizium</taxon>
    </lineage>
</organism>
<evidence type="ECO:0000313" key="2">
    <source>
        <dbReference type="EMBL" id="EXU98771.1"/>
    </source>
</evidence>